<evidence type="ECO:0000259" key="6">
    <source>
        <dbReference type="PROSITE" id="PS50887"/>
    </source>
</evidence>
<dbReference type="Pfam" id="PF00990">
    <property type="entry name" value="GGDEF"/>
    <property type="match status" value="1"/>
</dbReference>
<dbReference type="Gene3D" id="1.25.40.10">
    <property type="entry name" value="Tetratricopeptide repeat domain"/>
    <property type="match status" value="2"/>
</dbReference>
<name>A0ABY1WVI5_9GAMM</name>
<dbReference type="SUPFAM" id="SSF48452">
    <property type="entry name" value="TPR-like"/>
    <property type="match status" value="2"/>
</dbReference>
<feature type="signal peptide" evidence="5">
    <location>
        <begin position="1"/>
        <end position="22"/>
    </location>
</feature>
<keyword evidence="4" id="KW-0812">Transmembrane</keyword>
<sequence length="618" mass="70062">MLRYLLTMLTLLIAVVSSATYATDAKPDIEQLKLLVETDPQLAIQQADAYLARPLDDETRLQVLAKQCIAFMVMSNYDRVTAIYQSAELDIQKPGNESYHVQIESCYARSLERRGKIEQALSIYNKLISIAEQHDLKLQSAWVYSSRGQLFSYQGKYAKSIEDVARAFELFEQSGEDDKHFRLQLMNAMGNTYGYMKQYDRALQYYHLVDEELSQQGDIIGQSIAVYNIANTLVNMDRLEQALTFANKARALSVKGDDKLGVAYADMQIAKIESKQGDFEAALQAATSAHEVFLEYDDTEGIAKSLLNKAQYLHGMERTKEAIPFAQQAAEIYTRNNTLSGQEVSYELLAELAYNEQAYRDAYLHLKKRFELNAMIFDKDLNREVAAMEAKFNAQIQVQQNQLLQAQNEVKEAKLEQAAAHREQFRLLILALLIIATILTWQLVINRRARKLQALAARTDELTGIANRRHILELLQQEWERAVRYHETFTVVLLDVDHFKAINDKYGHSMGDKVLKAIASQLTASARVVDHVARYGGEEFIILLPKVDKRQAQGLVERVRQAIESIHIELLNETITASLGYADFDGKESLESLLSNADKAMYIAKAKGRNQSVASNTD</sequence>
<comment type="catalytic activity">
    <reaction evidence="2">
        <text>2 GTP = 3',3'-c-di-GMP + 2 diphosphate</text>
        <dbReference type="Rhea" id="RHEA:24898"/>
        <dbReference type="ChEBI" id="CHEBI:33019"/>
        <dbReference type="ChEBI" id="CHEBI:37565"/>
        <dbReference type="ChEBI" id="CHEBI:58805"/>
        <dbReference type="EC" id="2.7.7.65"/>
    </reaction>
</comment>
<dbReference type="RefSeq" id="WP_130565880.1">
    <property type="nucleotide sequence ID" value="NZ_SHLY01000001.1"/>
</dbReference>
<dbReference type="PANTHER" id="PTHR45138:SF9">
    <property type="entry name" value="DIGUANYLATE CYCLASE DGCM-RELATED"/>
    <property type="match status" value="1"/>
</dbReference>
<dbReference type="Pfam" id="PF13424">
    <property type="entry name" value="TPR_12"/>
    <property type="match status" value="2"/>
</dbReference>
<evidence type="ECO:0000256" key="4">
    <source>
        <dbReference type="SAM" id="Phobius"/>
    </source>
</evidence>
<dbReference type="InterPro" id="IPR043128">
    <property type="entry name" value="Rev_trsase/Diguanyl_cyclase"/>
</dbReference>
<evidence type="ECO:0000256" key="3">
    <source>
        <dbReference type="SAM" id="Coils"/>
    </source>
</evidence>
<keyword evidence="3" id="KW-0175">Coiled coil</keyword>
<evidence type="ECO:0000256" key="2">
    <source>
        <dbReference type="ARBA" id="ARBA00034247"/>
    </source>
</evidence>
<keyword evidence="4" id="KW-0472">Membrane</keyword>
<dbReference type="Gene3D" id="3.30.70.270">
    <property type="match status" value="1"/>
</dbReference>
<dbReference type="InterPro" id="IPR000160">
    <property type="entry name" value="GGDEF_dom"/>
</dbReference>
<dbReference type="InterPro" id="IPR019734">
    <property type="entry name" value="TPR_rpt"/>
</dbReference>
<dbReference type="InterPro" id="IPR029787">
    <property type="entry name" value="Nucleotide_cyclase"/>
</dbReference>
<accession>A0ABY1WVI5</accession>
<evidence type="ECO:0000256" key="5">
    <source>
        <dbReference type="SAM" id="SignalP"/>
    </source>
</evidence>
<evidence type="ECO:0000313" key="7">
    <source>
        <dbReference type="EMBL" id="TAA48517.1"/>
    </source>
</evidence>
<gene>
    <name evidence="7" type="ORF">EXY25_04655</name>
</gene>
<dbReference type="Proteomes" id="UP000292544">
    <property type="component" value="Unassembled WGS sequence"/>
</dbReference>
<evidence type="ECO:0000256" key="1">
    <source>
        <dbReference type="ARBA" id="ARBA00012528"/>
    </source>
</evidence>
<dbReference type="EMBL" id="SHLY01000001">
    <property type="protein sequence ID" value="TAA48517.1"/>
    <property type="molecule type" value="Genomic_DNA"/>
</dbReference>
<dbReference type="EC" id="2.7.7.65" evidence="1"/>
<proteinExistence type="predicted"/>
<protein>
    <recommendedName>
        <fullName evidence="1">diguanylate cyclase</fullName>
        <ecNumber evidence="1">2.7.7.65</ecNumber>
    </recommendedName>
</protein>
<dbReference type="CDD" id="cd01949">
    <property type="entry name" value="GGDEF"/>
    <property type="match status" value="1"/>
</dbReference>
<dbReference type="SMART" id="SM00267">
    <property type="entry name" value="GGDEF"/>
    <property type="match status" value="1"/>
</dbReference>
<dbReference type="PROSITE" id="PS50887">
    <property type="entry name" value="GGDEF"/>
    <property type="match status" value="1"/>
</dbReference>
<keyword evidence="5" id="KW-0732">Signal</keyword>
<keyword evidence="4" id="KW-1133">Transmembrane helix</keyword>
<dbReference type="InterPro" id="IPR011990">
    <property type="entry name" value="TPR-like_helical_dom_sf"/>
</dbReference>
<dbReference type="PANTHER" id="PTHR45138">
    <property type="entry name" value="REGULATORY COMPONENTS OF SENSORY TRANSDUCTION SYSTEM"/>
    <property type="match status" value="1"/>
</dbReference>
<dbReference type="SUPFAM" id="SSF55073">
    <property type="entry name" value="Nucleotide cyclase"/>
    <property type="match status" value="1"/>
</dbReference>
<keyword evidence="8" id="KW-1185">Reference proteome</keyword>
<organism evidence="7 8">
    <name type="scientific">Corallincola spongiicola</name>
    <dbReference type="NCBI Taxonomy" id="2520508"/>
    <lineage>
        <taxon>Bacteria</taxon>
        <taxon>Pseudomonadati</taxon>
        <taxon>Pseudomonadota</taxon>
        <taxon>Gammaproteobacteria</taxon>
        <taxon>Alteromonadales</taxon>
        <taxon>Psychromonadaceae</taxon>
        <taxon>Corallincola</taxon>
    </lineage>
</organism>
<comment type="caution">
    <text evidence="7">The sequence shown here is derived from an EMBL/GenBank/DDBJ whole genome shotgun (WGS) entry which is preliminary data.</text>
</comment>
<feature type="domain" description="GGDEF" evidence="6">
    <location>
        <begin position="487"/>
        <end position="617"/>
    </location>
</feature>
<feature type="chain" id="PRO_5047311051" description="diguanylate cyclase" evidence="5">
    <location>
        <begin position="23"/>
        <end position="618"/>
    </location>
</feature>
<feature type="coiled-coil region" evidence="3">
    <location>
        <begin position="389"/>
        <end position="423"/>
    </location>
</feature>
<dbReference type="NCBIfam" id="TIGR00254">
    <property type="entry name" value="GGDEF"/>
    <property type="match status" value="1"/>
</dbReference>
<dbReference type="SMART" id="SM00028">
    <property type="entry name" value="TPR"/>
    <property type="match status" value="6"/>
</dbReference>
<dbReference type="InterPro" id="IPR050469">
    <property type="entry name" value="Diguanylate_Cyclase"/>
</dbReference>
<feature type="transmembrane region" description="Helical" evidence="4">
    <location>
        <begin position="425"/>
        <end position="445"/>
    </location>
</feature>
<evidence type="ECO:0000313" key="8">
    <source>
        <dbReference type="Proteomes" id="UP000292544"/>
    </source>
</evidence>
<reference evidence="8" key="1">
    <citation type="submission" date="2019-02" db="EMBL/GenBank/DDBJ databases">
        <title>Draft genome sequence of Muricauda sp. 176CP4-71.</title>
        <authorList>
            <person name="Park J.-S."/>
        </authorList>
    </citation>
    <scope>NUCLEOTIDE SEQUENCE [LARGE SCALE GENOMIC DNA]</scope>
    <source>
        <strain evidence="8">176GS2-150</strain>
    </source>
</reference>